<organism evidence="2 3">
    <name type="scientific">Heterotrigona itama</name>
    <dbReference type="NCBI Taxonomy" id="395501"/>
    <lineage>
        <taxon>Eukaryota</taxon>
        <taxon>Metazoa</taxon>
        <taxon>Ecdysozoa</taxon>
        <taxon>Arthropoda</taxon>
        <taxon>Hexapoda</taxon>
        <taxon>Insecta</taxon>
        <taxon>Pterygota</taxon>
        <taxon>Neoptera</taxon>
        <taxon>Endopterygota</taxon>
        <taxon>Hymenoptera</taxon>
        <taxon>Apocrita</taxon>
        <taxon>Aculeata</taxon>
        <taxon>Apoidea</taxon>
        <taxon>Anthophila</taxon>
        <taxon>Apidae</taxon>
        <taxon>Heterotrigona</taxon>
    </lineage>
</organism>
<dbReference type="Proteomes" id="UP000752696">
    <property type="component" value="Unassembled WGS sequence"/>
</dbReference>
<keyword evidence="3" id="KW-1185">Reference proteome</keyword>
<gene>
    <name evidence="2" type="ORF">MHI_LOCUS805558</name>
</gene>
<sequence>MARFNDSRFDLQGEVASSRSVTGSMRSTRRWASLRQHVSSNDGGKPRVELLLDPPGSKSSMPSSQPHTPNTPRTPHTPLRKSNWEVIEHFTGAPRPSIITMGRGSEVGVGLTGGKDTMQETNANASITEPPRKCALCRFLKSLCASHRFKNLQVNVLSAATGERMNMELTTLSSEFSTLRRTNTFFTELRNSSNVSAAAIKEAGGYI</sequence>
<comment type="caution">
    <text evidence="2">The sequence shown here is derived from an EMBL/GenBank/DDBJ whole genome shotgun (WGS) entry which is preliminary data.</text>
</comment>
<reference evidence="2" key="1">
    <citation type="submission" date="2020-07" db="EMBL/GenBank/DDBJ databases">
        <authorList>
            <person name="Nazaruddin N."/>
        </authorList>
    </citation>
    <scope>NUCLEOTIDE SEQUENCE</scope>
</reference>
<dbReference type="OrthoDB" id="10261550at2759"/>
<evidence type="ECO:0000313" key="2">
    <source>
        <dbReference type="EMBL" id="CAD1478612.1"/>
    </source>
</evidence>
<feature type="region of interest" description="Disordered" evidence="1">
    <location>
        <begin position="1"/>
        <end position="81"/>
    </location>
</feature>
<accession>A0A6V7HE09</accession>
<dbReference type="EMBL" id="CAJDYZ010010896">
    <property type="protein sequence ID" value="CAD1478612.1"/>
    <property type="molecule type" value="Genomic_DNA"/>
</dbReference>
<proteinExistence type="predicted"/>
<evidence type="ECO:0000313" key="3">
    <source>
        <dbReference type="Proteomes" id="UP000752696"/>
    </source>
</evidence>
<feature type="compositionally biased region" description="Low complexity" evidence="1">
    <location>
        <begin position="66"/>
        <end position="77"/>
    </location>
</feature>
<protein>
    <submittedName>
        <fullName evidence="2">Uncharacterized protein</fullName>
    </submittedName>
</protein>
<dbReference type="AlphaFoldDB" id="A0A6V7HE09"/>
<evidence type="ECO:0000256" key="1">
    <source>
        <dbReference type="SAM" id="MobiDB-lite"/>
    </source>
</evidence>
<name>A0A6V7HE09_9HYME</name>
<feature type="compositionally biased region" description="Polar residues" evidence="1">
    <location>
        <begin position="15"/>
        <end position="26"/>
    </location>
</feature>
<feature type="compositionally biased region" description="Basic and acidic residues" evidence="1">
    <location>
        <begin position="1"/>
        <end position="11"/>
    </location>
</feature>